<feature type="domain" description="F-box" evidence="2">
    <location>
        <begin position="130"/>
        <end position="177"/>
    </location>
</feature>
<name>A0AAD8P6E6_TARER</name>
<feature type="region of interest" description="Disordered" evidence="1">
    <location>
        <begin position="1"/>
        <end position="36"/>
    </location>
</feature>
<dbReference type="PROSITE" id="PS50181">
    <property type="entry name" value="FBOX"/>
    <property type="match status" value="1"/>
</dbReference>
<reference evidence="3" key="1">
    <citation type="journal article" date="2023" name="bioRxiv">
        <title>Improved chromosome-level genome assembly for marigold (Tagetes erecta).</title>
        <authorList>
            <person name="Jiang F."/>
            <person name="Yuan L."/>
            <person name="Wang S."/>
            <person name="Wang H."/>
            <person name="Xu D."/>
            <person name="Wang A."/>
            <person name="Fan W."/>
        </authorList>
    </citation>
    <scope>NUCLEOTIDE SEQUENCE</scope>
    <source>
        <strain evidence="3">WSJ</strain>
        <tissue evidence="3">Leaf</tissue>
    </source>
</reference>
<keyword evidence="4" id="KW-1185">Reference proteome</keyword>
<organism evidence="3 4">
    <name type="scientific">Tagetes erecta</name>
    <name type="common">African marigold</name>
    <dbReference type="NCBI Taxonomy" id="13708"/>
    <lineage>
        <taxon>Eukaryota</taxon>
        <taxon>Viridiplantae</taxon>
        <taxon>Streptophyta</taxon>
        <taxon>Embryophyta</taxon>
        <taxon>Tracheophyta</taxon>
        <taxon>Spermatophyta</taxon>
        <taxon>Magnoliopsida</taxon>
        <taxon>eudicotyledons</taxon>
        <taxon>Gunneridae</taxon>
        <taxon>Pentapetalae</taxon>
        <taxon>asterids</taxon>
        <taxon>campanulids</taxon>
        <taxon>Asterales</taxon>
        <taxon>Asteraceae</taxon>
        <taxon>Asteroideae</taxon>
        <taxon>Heliantheae alliance</taxon>
        <taxon>Tageteae</taxon>
        <taxon>Tagetes</taxon>
    </lineage>
</organism>
<dbReference type="EMBL" id="JAUHHV010000001">
    <property type="protein sequence ID" value="KAK1440550.1"/>
    <property type="molecule type" value="Genomic_DNA"/>
</dbReference>
<evidence type="ECO:0000313" key="4">
    <source>
        <dbReference type="Proteomes" id="UP001229421"/>
    </source>
</evidence>
<protein>
    <recommendedName>
        <fullName evidence="2">F-box domain-containing protein</fullName>
    </recommendedName>
</protein>
<accession>A0AAD8P6E6</accession>
<evidence type="ECO:0000256" key="1">
    <source>
        <dbReference type="SAM" id="MobiDB-lite"/>
    </source>
</evidence>
<dbReference type="InterPro" id="IPR045286">
    <property type="entry name" value="FBS1-like"/>
</dbReference>
<gene>
    <name evidence="3" type="ORF">QVD17_06379</name>
</gene>
<dbReference type="PANTHER" id="PTHR34049:SF2">
    <property type="entry name" value="F-BOX DOMAIN CONTAINING PROTEIN, EXPRESSED"/>
    <property type="match status" value="1"/>
</dbReference>
<evidence type="ECO:0000313" key="3">
    <source>
        <dbReference type="EMBL" id="KAK1440550.1"/>
    </source>
</evidence>
<dbReference type="InterPro" id="IPR001810">
    <property type="entry name" value="F-box_dom"/>
</dbReference>
<dbReference type="SUPFAM" id="SSF81383">
    <property type="entry name" value="F-box domain"/>
    <property type="match status" value="1"/>
</dbReference>
<dbReference type="InterPro" id="IPR036047">
    <property type="entry name" value="F-box-like_dom_sf"/>
</dbReference>
<evidence type="ECO:0000259" key="2">
    <source>
        <dbReference type="PROSITE" id="PS50181"/>
    </source>
</evidence>
<comment type="caution">
    <text evidence="3">The sequence shown here is derived from an EMBL/GenBank/DDBJ whole genome shotgun (WGS) entry which is preliminary data.</text>
</comment>
<proteinExistence type="predicted"/>
<feature type="compositionally biased region" description="Basic residues" evidence="1">
    <location>
        <begin position="20"/>
        <end position="30"/>
    </location>
</feature>
<dbReference type="PANTHER" id="PTHR34049">
    <property type="entry name" value="F-BOX PROTEIN SKIP27"/>
    <property type="match status" value="1"/>
</dbReference>
<dbReference type="AlphaFoldDB" id="A0AAD8P6E6"/>
<sequence length="291" mass="33175">MRKKRGSIMGKVSPKEKMSKSSKQKRRVHGSNKYLKPGALAQLRNSKASASKSCTDIGKKKVDVMDTENTQGVVLFQNKCSNDIPIILSPEKFRYNHVAGPLDVHKENNLQRTPKTPRDPCLERDASDYESRLESLPMELLVKILCHLHHDQLRSVFHVSERVRKAVVIARQFYFNYTTPDRSRQDMLCTATPLPTEHWPFVSKGDGKSNEFKLPITPKAPRHGPRPPSRLKLTEMRQIAAVLFQESAFPPTYIVPSLIPKPICKSFASNRVLFYDEELELCQAVAQNKLR</sequence>
<dbReference type="Proteomes" id="UP001229421">
    <property type="component" value="Unassembled WGS sequence"/>
</dbReference>